<dbReference type="AlphaFoldDB" id="F0J9W3"/>
<evidence type="ECO:0000256" key="1">
    <source>
        <dbReference type="SAM" id="SignalP"/>
    </source>
</evidence>
<proteinExistence type="evidence at transcript level"/>
<reference evidence="2" key="1">
    <citation type="journal article" date="2011" name="BMC Genomics">
        <title>A further insight into the sialome of the tropical bont tick, Amblyomma variegatum.</title>
        <authorList>
            <person name="Ribeiro J.M."/>
            <person name="Anderson J.M."/>
            <person name="Manoukis N.C."/>
            <person name="Meng Z."/>
            <person name="Francishetti I.M."/>
        </authorList>
    </citation>
    <scope>NUCLEOTIDE SEQUENCE</scope>
    <source>
        <strain evidence="2">Amb_var-1496</strain>
        <tissue evidence="2">Salivary gland</tissue>
    </source>
</reference>
<feature type="chain" id="PRO_5003254796" evidence="1">
    <location>
        <begin position="19"/>
        <end position="125"/>
    </location>
</feature>
<organism evidence="2">
    <name type="scientific">Amblyomma variegatum</name>
    <name type="common">Tropical bont tick</name>
    <dbReference type="NCBI Taxonomy" id="34610"/>
    <lineage>
        <taxon>Eukaryota</taxon>
        <taxon>Metazoa</taxon>
        <taxon>Ecdysozoa</taxon>
        <taxon>Arthropoda</taxon>
        <taxon>Chelicerata</taxon>
        <taxon>Arachnida</taxon>
        <taxon>Acari</taxon>
        <taxon>Parasitiformes</taxon>
        <taxon>Ixodida</taxon>
        <taxon>Ixodoidea</taxon>
        <taxon>Ixodidae</taxon>
        <taxon>Amblyomminae</taxon>
        <taxon>Amblyomma</taxon>
    </lineage>
</organism>
<name>F0J9W3_AMBVA</name>
<dbReference type="EMBL" id="BK007664">
    <property type="protein sequence ID" value="DAA34636.1"/>
    <property type="molecule type" value="mRNA"/>
</dbReference>
<evidence type="ECO:0000313" key="2">
    <source>
        <dbReference type="EMBL" id="DAA34636.1"/>
    </source>
</evidence>
<protein>
    <submittedName>
        <fullName evidence="2">Hypothetical secreted protein 1496</fullName>
    </submittedName>
</protein>
<feature type="signal peptide" evidence="1">
    <location>
        <begin position="1"/>
        <end position="18"/>
    </location>
</feature>
<keyword evidence="1" id="KW-0732">Signal</keyword>
<dbReference type="InterPro" id="IPR012674">
    <property type="entry name" value="Calycin"/>
</dbReference>
<sequence length="125" mass="14114">MSAFRAILILLCAAMTASLNNSLTAPEARPLLERIDPWKVVNTNQTVYLTKVTMGNSVRASNYCVSSEYLWSDTHNKTAYRTLSASYADQSFTFSRYCDYSDKLSMSTGLVLQCQRETKISLCYH</sequence>
<accession>F0J9W3</accession>
<dbReference type="Gene3D" id="2.40.128.20">
    <property type="match status" value="1"/>
</dbReference>